<comment type="similarity">
    <text evidence="2">Belongs to the TamA family.</text>
</comment>
<dbReference type="Pfam" id="PF17243">
    <property type="entry name" value="POTRA_TamA_1"/>
    <property type="match status" value="1"/>
</dbReference>
<comment type="caution">
    <text evidence="13">The sequence shown here is derived from an EMBL/GenBank/DDBJ whole genome shotgun (WGS) entry which is preliminary data.</text>
</comment>
<dbReference type="InterPro" id="IPR039910">
    <property type="entry name" value="D15-like"/>
</dbReference>
<dbReference type="Gene3D" id="2.40.160.50">
    <property type="entry name" value="membrane protein fhac: a member of the omp85/tpsb transporter family"/>
    <property type="match status" value="1"/>
</dbReference>
<feature type="domain" description="TamA POTRA" evidence="12">
    <location>
        <begin position="24"/>
        <end position="91"/>
    </location>
</feature>
<dbReference type="PANTHER" id="PTHR12815:SF47">
    <property type="entry name" value="TRANSLOCATION AND ASSEMBLY MODULE SUBUNIT TAMA"/>
    <property type="match status" value="1"/>
</dbReference>
<evidence type="ECO:0000256" key="6">
    <source>
        <dbReference type="ARBA" id="ARBA00022729"/>
    </source>
</evidence>
<protein>
    <recommendedName>
        <fullName evidence="3">Translocation and assembly module subunit TamA</fullName>
    </recommendedName>
    <alternativeName>
        <fullName evidence="9">Autotransporter assembly factor TamA</fullName>
    </alternativeName>
</protein>
<dbReference type="InterPro" id="IPR000184">
    <property type="entry name" value="Bac_surfAg_D15"/>
</dbReference>
<dbReference type="RefSeq" id="WP_026351699.1">
    <property type="nucleotide sequence ID" value="NZ_JBHLVX010000042.1"/>
</dbReference>
<organism evidence="13 14">
    <name type="scientific">Kushneria aurantia</name>
    <dbReference type="NCBI Taxonomy" id="504092"/>
    <lineage>
        <taxon>Bacteria</taxon>
        <taxon>Pseudomonadati</taxon>
        <taxon>Pseudomonadota</taxon>
        <taxon>Gammaproteobacteria</taxon>
        <taxon>Oceanospirillales</taxon>
        <taxon>Halomonadaceae</taxon>
        <taxon>Kushneria</taxon>
    </lineage>
</organism>
<keyword evidence="4" id="KW-1134">Transmembrane beta strand</keyword>
<name>A0ABV6G4C9_9GAMM</name>
<sequence length="608" mass="68543">MTVAVLLGVSSALAAPVANAIEADVSGVTGELATNIRNYLEPLDIPADAELQGYSAEVHERVENALRPFGYYAPEIEIDLVSRDRVRLQVQHGPAVKLRSLTVELRGAASDDEPFQQAVADSPLQQMRDKRLRHAPYEALKSRLSALALERGYFDARYLRSRIEVRPWENAAYITLIFDSGTRYRFGDILVSGSQIRNNRVRNMAPFAPGDRYLATDVARYSQRLNNSGWFRSVGLRPRLDRQGYTSASRIASSPDARVVEPDGSSNESFIDRVELKAPEASDRVPIGVEVVPADRQQFEVGVGFATDVGPRTQFSWHIPWLSERGDSLENQLYLSGPEQTFSGEYSLPLENPWRDSYYLRYGLENTDQTDTDTRSQQSSISLGRQWRFENDWTQNVYLRASYEDFTQADQDGQVLLFVPGASWSRTRVDNQRFPMWGDRQDILVEGSSESWASDADFLRTRLDTQWIRSLGDNNRFIGRATLGATLTDDFSQIPPSLRFFTGGDRSVRGYDYETIAPRNDDGELLGGEQLLVTSLEYQRRVTGDWWGATFFDAGNAFNDWGPDELKKSFGAGVRWISPVGPIRLDIAHPLDDDDNAFRIHFGIGPEF</sequence>
<evidence type="ECO:0000256" key="10">
    <source>
        <dbReference type="ARBA" id="ARBA00093548"/>
    </source>
</evidence>
<evidence type="ECO:0000313" key="13">
    <source>
        <dbReference type="EMBL" id="MFC0268405.1"/>
    </source>
</evidence>
<dbReference type="Pfam" id="PF01103">
    <property type="entry name" value="Omp85"/>
    <property type="match status" value="1"/>
</dbReference>
<comment type="subcellular location">
    <subcellularLocation>
        <location evidence="1">Cell outer membrane</location>
    </subcellularLocation>
</comment>
<evidence type="ECO:0000256" key="3">
    <source>
        <dbReference type="ARBA" id="ARBA00015419"/>
    </source>
</evidence>
<reference evidence="13 14" key="1">
    <citation type="submission" date="2024-09" db="EMBL/GenBank/DDBJ databases">
        <authorList>
            <person name="Sun Q."/>
            <person name="Mori K."/>
        </authorList>
    </citation>
    <scope>NUCLEOTIDE SEQUENCE [LARGE SCALE GENOMIC DNA]</scope>
    <source>
        <strain evidence="13 14">CCM 7415</strain>
    </source>
</reference>
<dbReference type="Proteomes" id="UP001589814">
    <property type="component" value="Unassembled WGS sequence"/>
</dbReference>
<evidence type="ECO:0000256" key="2">
    <source>
        <dbReference type="ARBA" id="ARBA00010248"/>
    </source>
</evidence>
<evidence type="ECO:0000256" key="9">
    <source>
        <dbReference type="ARBA" id="ARBA00033063"/>
    </source>
</evidence>
<evidence type="ECO:0000259" key="12">
    <source>
        <dbReference type="Pfam" id="PF17243"/>
    </source>
</evidence>
<keyword evidence="14" id="KW-1185">Reference proteome</keyword>
<keyword evidence="6" id="KW-0732">Signal</keyword>
<comment type="subunit">
    <text evidence="10">Interacts with TamB to form the translocation and assembly module (TAM).</text>
</comment>
<gene>
    <name evidence="13" type="ORF">ACFFHW_10510</name>
</gene>
<feature type="domain" description="Bacterial surface antigen (D15)" evidence="11">
    <location>
        <begin position="325"/>
        <end position="608"/>
    </location>
</feature>
<dbReference type="EMBL" id="JBHLVX010000042">
    <property type="protein sequence ID" value="MFC0268405.1"/>
    <property type="molecule type" value="Genomic_DNA"/>
</dbReference>
<keyword evidence="8" id="KW-0998">Cell outer membrane</keyword>
<evidence type="ECO:0000313" key="14">
    <source>
        <dbReference type="Proteomes" id="UP001589814"/>
    </source>
</evidence>
<keyword evidence="7" id="KW-0472">Membrane</keyword>
<evidence type="ECO:0000256" key="8">
    <source>
        <dbReference type="ARBA" id="ARBA00023237"/>
    </source>
</evidence>
<dbReference type="Gene3D" id="3.10.20.310">
    <property type="entry name" value="membrane protein fhac"/>
    <property type="match status" value="3"/>
</dbReference>
<keyword evidence="5" id="KW-0812">Transmembrane</keyword>
<evidence type="ECO:0000256" key="7">
    <source>
        <dbReference type="ARBA" id="ARBA00023136"/>
    </source>
</evidence>
<accession>A0ABV6G4C9</accession>
<dbReference type="InterPro" id="IPR035243">
    <property type="entry name" value="TamA_POTRA_Dom_1"/>
</dbReference>
<evidence type="ECO:0000256" key="5">
    <source>
        <dbReference type="ARBA" id="ARBA00022692"/>
    </source>
</evidence>
<evidence type="ECO:0000259" key="11">
    <source>
        <dbReference type="Pfam" id="PF01103"/>
    </source>
</evidence>
<dbReference type="PANTHER" id="PTHR12815">
    <property type="entry name" value="SORTING AND ASSEMBLY MACHINERY SAMM50 PROTEIN FAMILY MEMBER"/>
    <property type="match status" value="1"/>
</dbReference>
<evidence type="ECO:0000256" key="1">
    <source>
        <dbReference type="ARBA" id="ARBA00004442"/>
    </source>
</evidence>
<evidence type="ECO:0000256" key="4">
    <source>
        <dbReference type="ARBA" id="ARBA00022452"/>
    </source>
</evidence>
<proteinExistence type="inferred from homology"/>